<dbReference type="InterPro" id="IPR004090">
    <property type="entry name" value="Chemotax_Me-accpt_rcpt"/>
</dbReference>
<name>A0A3N5ZBV5_9ALTE</name>
<evidence type="ECO:0000313" key="9">
    <source>
        <dbReference type="Proteomes" id="UP000275281"/>
    </source>
</evidence>
<dbReference type="Pfam" id="PF00015">
    <property type="entry name" value="MCPsignal"/>
    <property type="match status" value="1"/>
</dbReference>
<dbReference type="SUPFAM" id="SSF58104">
    <property type="entry name" value="Methyl-accepting chemotaxis protein (MCP) signaling domain"/>
    <property type="match status" value="1"/>
</dbReference>
<evidence type="ECO:0000256" key="1">
    <source>
        <dbReference type="ARBA" id="ARBA00004370"/>
    </source>
</evidence>
<dbReference type="Pfam" id="PF00672">
    <property type="entry name" value="HAMP"/>
    <property type="match status" value="1"/>
</dbReference>
<dbReference type="InterPro" id="IPR003660">
    <property type="entry name" value="HAMP_dom"/>
</dbReference>
<dbReference type="GO" id="GO:0016020">
    <property type="term" value="C:membrane"/>
    <property type="evidence" value="ECO:0007669"/>
    <property type="project" value="UniProtKB-SubCell"/>
</dbReference>
<keyword evidence="5" id="KW-1133">Transmembrane helix</keyword>
<dbReference type="PANTHER" id="PTHR32089">
    <property type="entry name" value="METHYL-ACCEPTING CHEMOTAXIS PROTEIN MCPB"/>
    <property type="match status" value="1"/>
</dbReference>
<dbReference type="AlphaFoldDB" id="A0A3N5ZBV5"/>
<comment type="subcellular location">
    <subcellularLocation>
        <location evidence="1">Membrane</location>
    </subcellularLocation>
</comment>
<dbReference type="SMART" id="SM00304">
    <property type="entry name" value="HAMP"/>
    <property type="match status" value="1"/>
</dbReference>
<evidence type="ECO:0000256" key="2">
    <source>
        <dbReference type="ARBA" id="ARBA00023224"/>
    </source>
</evidence>
<keyword evidence="2 4" id="KW-0807">Transducer</keyword>
<dbReference type="InterPro" id="IPR004089">
    <property type="entry name" value="MCPsignal_dom"/>
</dbReference>
<reference evidence="8 9" key="1">
    <citation type="submission" date="2018-11" db="EMBL/GenBank/DDBJ databases">
        <authorList>
            <person name="Ye M.-Q."/>
            <person name="Du Z.-J."/>
        </authorList>
    </citation>
    <scope>NUCLEOTIDE SEQUENCE [LARGE SCALE GENOMIC DNA]</scope>
    <source>
        <strain evidence="8 9">U0105</strain>
    </source>
</reference>
<dbReference type="PANTHER" id="PTHR32089:SF112">
    <property type="entry name" value="LYSOZYME-LIKE PROTEIN-RELATED"/>
    <property type="match status" value="1"/>
</dbReference>
<feature type="domain" description="HAMP" evidence="7">
    <location>
        <begin position="443"/>
        <end position="497"/>
    </location>
</feature>
<sequence length="774" mass="83993">MSLKLRLLLVTISLTVASIFVMAVVSVNIAVDESSDALQESVQEKLLSQNVQTKEAIENYINNIESQVRAKSYNLTTVQAAKDFIEAFNTYSEQRSALTRAEETQLMGYYTNDFATRFSELNPAEYDSPERLVSPLSTVSKQLQYDFIAGSSLPLGEKDGLINLNNGTDYARAHSVFHPTMQKFLYEFGYYDIFIADSQTGHIVYSVFKELDFATSLKTGPYAETGIGEVFNAANRLSNPDQVVFSQFASYLPSYMALAGFAASPIVDENGNNVAVLIFQMPMDRINSIMTHGDKWSAKGFGESGETYLVSPAGLLMNESRFFVEDYDNYLKAIQKKYPSAAKEIASRETSIGIQPVDSPSSRKALNGESGFLEIKDYRDVPVYSAFSTLKIGDYNYALMAEIDVAEALAPADEIGNSLIVSALIEFIIITSIAVAVAVWFSLKIIKPLITLGTACKALTEGEGDLTVSIKASRIPEIDRISNSFNVFIGQIRDIVAQTKQDADTLASAAEELSATTQQSASLSAEQKNQTYSVATAMEQLTTSINAIAQSSATTKDKGIEADASLKENVERVRMAAKNIELLVELIRDSSGIIASLKGEVTQITTALNTITGIADQTNLLALNAAIEAARAGEAGRGFSVVADEVRTLATQSQESAVEISRIMETMNSTSDKSVSAMERAERAADGGIHLVELVTKAMNELSNTIDVLLNMSEEVATATEEQNVTSEHVSQSVSSINEMAVEAEQGANQINSAALELAEIAARTRNAVERFKV</sequence>
<dbReference type="PROSITE" id="PS50111">
    <property type="entry name" value="CHEMOTAXIS_TRANSDUC_2"/>
    <property type="match status" value="1"/>
</dbReference>
<dbReference type="Gene3D" id="1.10.287.950">
    <property type="entry name" value="Methyl-accepting chemotaxis protein"/>
    <property type="match status" value="1"/>
</dbReference>
<keyword evidence="5" id="KW-0812">Transmembrane</keyword>
<dbReference type="PRINTS" id="PR00260">
    <property type="entry name" value="CHEMTRNSDUCR"/>
</dbReference>
<keyword evidence="5" id="KW-0472">Membrane</keyword>
<dbReference type="EMBL" id="RPOK01000002">
    <property type="protein sequence ID" value="RPJ67188.1"/>
    <property type="molecule type" value="Genomic_DNA"/>
</dbReference>
<proteinExistence type="inferred from homology"/>
<comment type="caution">
    <text evidence="8">The sequence shown here is derived from an EMBL/GenBank/DDBJ whole genome shotgun (WGS) entry which is preliminary data.</text>
</comment>
<dbReference type="Gene3D" id="3.30.450.20">
    <property type="entry name" value="PAS domain"/>
    <property type="match status" value="1"/>
</dbReference>
<feature type="domain" description="Methyl-accepting transducer" evidence="6">
    <location>
        <begin position="502"/>
        <end position="738"/>
    </location>
</feature>
<protein>
    <submittedName>
        <fullName evidence="8">Methyl-accepting chemotaxis protein</fullName>
    </submittedName>
</protein>
<accession>A0A3N5ZBV5</accession>
<keyword evidence="9" id="KW-1185">Reference proteome</keyword>
<dbReference type="CDD" id="cd06225">
    <property type="entry name" value="HAMP"/>
    <property type="match status" value="1"/>
</dbReference>
<evidence type="ECO:0000259" key="6">
    <source>
        <dbReference type="PROSITE" id="PS50111"/>
    </source>
</evidence>
<evidence type="ECO:0000313" key="8">
    <source>
        <dbReference type="EMBL" id="RPJ67188.1"/>
    </source>
</evidence>
<dbReference type="FunFam" id="1.10.287.950:FF:000001">
    <property type="entry name" value="Methyl-accepting chemotaxis sensory transducer"/>
    <property type="match status" value="1"/>
</dbReference>
<dbReference type="PROSITE" id="PS50885">
    <property type="entry name" value="HAMP"/>
    <property type="match status" value="1"/>
</dbReference>
<evidence type="ECO:0000256" key="4">
    <source>
        <dbReference type="PROSITE-ProRule" id="PRU00284"/>
    </source>
</evidence>
<evidence type="ECO:0000259" key="7">
    <source>
        <dbReference type="PROSITE" id="PS50885"/>
    </source>
</evidence>
<dbReference type="Proteomes" id="UP000275281">
    <property type="component" value="Unassembled WGS sequence"/>
</dbReference>
<feature type="transmembrane region" description="Helical" evidence="5">
    <location>
        <begin position="7"/>
        <end position="31"/>
    </location>
</feature>
<dbReference type="SMART" id="SM00283">
    <property type="entry name" value="MA"/>
    <property type="match status" value="1"/>
</dbReference>
<dbReference type="OrthoDB" id="2489132at2"/>
<organism evidence="8 9">
    <name type="scientific">Alteromonas sediminis</name>
    <dbReference type="NCBI Taxonomy" id="2259342"/>
    <lineage>
        <taxon>Bacteria</taxon>
        <taxon>Pseudomonadati</taxon>
        <taxon>Pseudomonadota</taxon>
        <taxon>Gammaproteobacteria</taxon>
        <taxon>Alteromonadales</taxon>
        <taxon>Alteromonadaceae</taxon>
        <taxon>Alteromonas/Salinimonas group</taxon>
        <taxon>Alteromonas</taxon>
    </lineage>
</organism>
<dbReference type="CDD" id="cd11386">
    <property type="entry name" value="MCP_signal"/>
    <property type="match status" value="1"/>
</dbReference>
<dbReference type="GO" id="GO:0004888">
    <property type="term" value="F:transmembrane signaling receptor activity"/>
    <property type="evidence" value="ECO:0007669"/>
    <property type="project" value="InterPro"/>
</dbReference>
<dbReference type="GO" id="GO:0006935">
    <property type="term" value="P:chemotaxis"/>
    <property type="evidence" value="ECO:0007669"/>
    <property type="project" value="InterPro"/>
</dbReference>
<evidence type="ECO:0000256" key="5">
    <source>
        <dbReference type="SAM" id="Phobius"/>
    </source>
</evidence>
<dbReference type="RefSeq" id="WP_124027091.1">
    <property type="nucleotide sequence ID" value="NZ_JBHRSN010000015.1"/>
</dbReference>
<dbReference type="GO" id="GO:0007165">
    <property type="term" value="P:signal transduction"/>
    <property type="evidence" value="ECO:0007669"/>
    <property type="project" value="UniProtKB-KW"/>
</dbReference>
<gene>
    <name evidence="8" type="ORF">DRW07_06525</name>
</gene>
<comment type="similarity">
    <text evidence="3">Belongs to the methyl-accepting chemotaxis (MCP) protein family.</text>
</comment>
<evidence type="ECO:0000256" key="3">
    <source>
        <dbReference type="ARBA" id="ARBA00029447"/>
    </source>
</evidence>